<evidence type="ECO:0000313" key="4">
    <source>
        <dbReference type="Proteomes" id="UP000295707"/>
    </source>
</evidence>
<organism evidence="3 4">
    <name type="scientific">Thiogranum longum</name>
    <dbReference type="NCBI Taxonomy" id="1537524"/>
    <lineage>
        <taxon>Bacteria</taxon>
        <taxon>Pseudomonadati</taxon>
        <taxon>Pseudomonadota</taxon>
        <taxon>Gammaproteobacteria</taxon>
        <taxon>Chromatiales</taxon>
        <taxon>Ectothiorhodospiraceae</taxon>
        <taxon>Thiogranum</taxon>
    </lineage>
</organism>
<dbReference type="Pfam" id="PF16537">
    <property type="entry name" value="T2SSB"/>
    <property type="match status" value="1"/>
</dbReference>
<keyword evidence="1" id="KW-0732">Signal</keyword>
<feature type="chain" id="PRO_5020645431" evidence="1">
    <location>
        <begin position="21"/>
        <end position="105"/>
    </location>
</feature>
<protein>
    <submittedName>
        <fullName evidence="3">MSHA biogenesis protein MshK</fullName>
    </submittedName>
</protein>
<feature type="domain" description="Type II secretion system protein GspB C-terminal" evidence="2">
    <location>
        <begin position="52"/>
        <end position="94"/>
    </location>
</feature>
<evidence type="ECO:0000256" key="1">
    <source>
        <dbReference type="SAM" id="SignalP"/>
    </source>
</evidence>
<gene>
    <name evidence="3" type="ORF">DFR30_0087</name>
</gene>
<dbReference type="GO" id="GO:0015627">
    <property type="term" value="C:type II protein secretion system complex"/>
    <property type="evidence" value="ECO:0007669"/>
    <property type="project" value="InterPro"/>
</dbReference>
<dbReference type="EMBL" id="SMFX01000001">
    <property type="protein sequence ID" value="TCK16868.1"/>
    <property type="molecule type" value="Genomic_DNA"/>
</dbReference>
<name>A0A4R1H6T4_9GAMM</name>
<dbReference type="InterPro" id="IPR032389">
    <property type="entry name" value="GspB_C"/>
</dbReference>
<comment type="caution">
    <text evidence="3">The sequence shown here is derived from an EMBL/GenBank/DDBJ whole genome shotgun (WGS) entry which is preliminary data.</text>
</comment>
<proteinExistence type="predicted"/>
<accession>A0A4R1H6T4</accession>
<dbReference type="OrthoDB" id="5801872at2"/>
<evidence type="ECO:0000313" key="3">
    <source>
        <dbReference type="EMBL" id="TCK16868.1"/>
    </source>
</evidence>
<feature type="signal peptide" evidence="1">
    <location>
        <begin position="1"/>
        <end position="20"/>
    </location>
</feature>
<reference evidence="3 4" key="1">
    <citation type="submission" date="2019-03" db="EMBL/GenBank/DDBJ databases">
        <title>Genomic Encyclopedia of Type Strains, Phase IV (KMG-IV): sequencing the most valuable type-strain genomes for metagenomic binning, comparative biology and taxonomic classification.</title>
        <authorList>
            <person name="Goeker M."/>
        </authorList>
    </citation>
    <scope>NUCLEOTIDE SEQUENCE [LARGE SCALE GENOMIC DNA]</scope>
    <source>
        <strain evidence="3 4">DSM 19610</strain>
    </source>
</reference>
<dbReference type="Proteomes" id="UP000295707">
    <property type="component" value="Unassembled WGS sequence"/>
</dbReference>
<dbReference type="RefSeq" id="WP_132970799.1">
    <property type="nucleotide sequence ID" value="NZ_SMFX01000001.1"/>
</dbReference>
<dbReference type="AlphaFoldDB" id="A0A4R1H6T4"/>
<keyword evidence="4" id="KW-1185">Reference proteome</keyword>
<evidence type="ECO:0000259" key="2">
    <source>
        <dbReference type="Pfam" id="PF16537"/>
    </source>
</evidence>
<sequence length="105" mass="11548">MARYLAVIVLGVLLANTAMAFSDPTRPADPVLYFGNGNSRGGWALQSIIFSNDRRIAIINGQRVKEGGRIGSARVARIENSHVVLKTRGRTLKLRLHPDLVKTRP</sequence>